<dbReference type="PROSITE" id="PS51257">
    <property type="entry name" value="PROKAR_LIPOPROTEIN"/>
    <property type="match status" value="1"/>
</dbReference>
<keyword evidence="2" id="KW-1185">Reference proteome</keyword>
<dbReference type="EMBL" id="JAYGJQ010000001">
    <property type="protein sequence ID" value="MEA9356352.1"/>
    <property type="molecule type" value="Genomic_DNA"/>
</dbReference>
<evidence type="ECO:0008006" key="3">
    <source>
        <dbReference type="Google" id="ProtNLM"/>
    </source>
</evidence>
<organism evidence="1 2">
    <name type="scientific">Bacteriovorax antarcticus</name>
    <dbReference type="NCBI Taxonomy" id="3088717"/>
    <lineage>
        <taxon>Bacteria</taxon>
        <taxon>Pseudomonadati</taxon>
        <taxon>Bdellovibrionota</taxon>
        <taxon>Bacteriovoracia</taxon>
        <taxon>Bacteriovoracales</taxon>
        <taxon>Bacteriovoracaceae</taxon>
        <taxon>Bacteriovorax</taxon>
    </lineage>
</organism>
<evidence type="ECO:0000313" key="1">
    <source>
        <dbReference type="EMBL" id="MEA9356352.1"/>
    </source>
</evidence>
<gene>
    <name evidence="1" type="ORF">SHI21_09070</name>
</gene>
<evidence type="ECO:0000313" key="2">
    <source>
        <dbReference type="Proteomes" id="UP001302274"/>
    </source>
</evidence>
<protein>
    <recommendedName>
        <fullName evidence="3">Lipoprotein</fullName>
    </recommendedName>
</protein>
<proteinExistence type="predicted"/>
<comment type="caution">
    <text evidence="1">The sequence shown here is derived from an EMBL/GenBank/DDBJ whole genome shotgun (WGS) entry which is preliminary data.</text>
</comment>
<name>A0ABU5VTU5_9BACT</name>
<accession>A0ABU5VTU5</accession>
<dbReference type="Proteomes" id="UP001302274">
    <property type="component" value="Unassembled WGS sequence"/>
</dbReference>
<dbReference type="RefSeq" id="WP_323576046.1">
    <property type="nucleotide sequence ID" value="NZ_JAYGJQ010000001.1"/>
</dbReference>
<sequence length="199" mass="22793">MKKYSHYLFLILVVSCAGNEKKTPPKTYSEDTNRAFEMIERGGSYYLKKAPVSAVPPQIEVPTRRRVQQPPVQQVAPIPSVPVQQVPPLEDGREEIVVDEKINYQAKPLTKEIRSNPKEELTPVLRNTQSTSKADERLIEINQNLAFYCMKHRKDPAYGGDEAKCMKFVNVVMAKCQKQHRIVNSKLLNCIQTKLKNKR</sequence>
<reference evidence="1 2" key="1">
    <citation type="submission" date="2023-11" db="EMBL/GenBank/DDBJ databases">
        <title>A Novel Polar Bacteriovorax (B. antarcticus) Isolated from the Biocrust in Antarctica.</title>
        <authorList>
            <person name="Mun W."/>
            <person name="Choi S.Y."/>
            <person name="Mitchell R.J."/>
        </authorList>
    </citation>
    <scope>NUCLEOTIDE SEQUENCE [LARGE SCALE GENOMIC DNA]</scope>
    <source>
        <strain evidence="1 2">PP10</strain>
    </source>
</reference>